<dbReference type="Gene3D" id="3.30.70.20">
    <property type="match status" value="1"/>
</dbReference>
<dbReference type="Proteomes" id="UP000195897">
    <property type="component" value="Unassembled WGS sequence"/>
</dbReference>
<evidence type="ECO:0000313" key="5">
    <source>
        <dbReference type="EMBL" id="OUP53600.1"/>
    </source>
</evidence>
<reference evidence="6" key="1">
    <citation type="submission" date="2017-04" db="EMBL/GenBank/DDBJ databases">
        <title>Function of individual gut microbiota members based on whole genome sequencing of pure cultures obtained from chicken caecum.</title>
        <authorList>
            <person name="Medvecky M."/>
            <person name="Cejkova D."/>
            <person name="Polansky O."/>
            <person name="Karasova D."/>
            <person name="Kubasova T."/>
            <person name="Cizek A."/>
            <person name="Rychlik I."/>
        </authorList>
    </citation>
    <scope>NUCLEOTIDE SEQUENCE [LARGE SCALE GENOMIC DNA]</scope>
    <source>
        <strain evidence="6">An180</strain>
    </source>
</reference>
<evidence type="ECO:0000256" key="1">
    <source>
        <dbReference type="ARBA" id="ARBA00022723"/>
    </source>
</evidence>
<accession>A0A1Y4LCL0</accession>
<name>A0A1Y4LCL0_9FIRM</name>
<keyword evidence="3" id="KW-0411">Iron-sulfur</keyword>
<evidence type="ECO:0000259" key="4">
    <source>
        <dbReference type="PROSITE" id="PS51379"/>
    </source>
</evidence>
<dbReference type="InterPro" id="IPR017896">
    <property type="entry name" value="4Fe4S_Fe-S-bd"/>
</dbReference>
<dbReference type="EMBL" id="NFKK01000003">
    <property type="protein sequence ID" value="OUP53600.1"/>
    <property type="molecule type" value="Genomic_DNA"/>
</dbReference>
<dbReference type="InterPro" id="IPR029039">
    <property type="entry name" value="Flavoprotein-like_sf"/>
</dbReference>
<proteinExistence type="predicted"/>
<dbReference type="RefSeq" id="WP_087370726.1">
    <property type="nucleotide sequence ID" value="NZ_NFKK01000003.1"/>
</dbReference>
<dbReference type="SUPFAM" id="SSF52218">
    <property type="entry name" value="Flavoproteins"/>
    <property type="match status" value="1"/>
</dbReference>
<dbReference type="PROSITE" id="PS51379">
    <property type="entry name" value="4FE4S_FER_2"/>
    <property type="match status" value="2"/>
</dbReference>
<evidence type="ECO:0000313" key="6">
    <source>
        <dbReference type="Proteomes" id="UP000195897"/>
    </source>
</evidence>
<sequence length="253" mass="27246">MTCKLIVFSPTGGTQRAAELLAEPFQPIAETIDLCAMHTDFSKTTLTSDDLCIVVVPSFAGRVPATAVERLRQMQGNGARAVLVAVYGNRAFEDTLVELQDVLTEQGFHCIAGVGALAEHSIARQFAAGRPDAQDAAVLADFGRKIADKLANHDDSIPTFPGNRPYRPYTPSPMHPQGNAEVCTKCGACVVACPVGAIASDKPYETQEHCISCMRCVKVCPRHTRTLNLVMLAGLTQKLSAVCEGRKENELFL</sequence>
<organism evidence="5 6">
    <name type="scientific">Butyricicoccus pullicaecorum</name>
    <dbReference type="NCBI Taxonomy" id="501571"/>
    <lineage>
        <taxon>Bacteria</taxon>
        <taxon>Bacillati</taxon>
        <taxon>Bacillota</taxon>
        <taxon>Clostridia</taxon>
        <taxon>Eubacteriales</taxon>
        <taxon>Butyricicoccaceae</taxon>
        <taxon>Butyricicoccus</taxon>
    </lineage>
</organism>
<dbReference type="AlphaFoldDB" id="A0A1Y4LCL0"/>
<feature type="domain" description="4Fe-4S ferredoxin-type" evidence="4">
    <location>
        <begin position="207"/>
        <end position="230"/>
    </location>
</feature>
<dbReference type="GO" id="GO:0046872">
    <property type="term" value="F:metal ion binding"/>
    <property type="evidence" value="ECO:0007669"/>
    <property type="project" value="UniProtKB-KW"/>
</dbReference>
<dbReference type="InterPro" id="IPR017900">
    <property type="entry name" value="4Fe4S_Fe_S_CS"/>
</dbReference>
<keyword evidence="2" id="KW-0408">Iron</keyword>
<dbReference type="GO" id="GO:0051536">
    <property type="term" value="F:iron-sulfur cluster binding"/>
    <property type="evidence" value="ECO:0007669"/>
    <property type="project" value="UniProtKB-KW"/>
</dbReference>
<gene>
    <name evidence="5" type="ORF">B5F17_03160</name>
</gene>
<feature type="domain" description="4Fe-4S ferredoxin-type" evidence="4">
    <location>
        <begin position="174"/>
        <end position="203"/>
    </location>
</feature>
<comment type="caution">
    <text evidence="5">The sequence shown here is derived from an EMBL/GenBank/DDBJ whole genome shotgun (WGS) entry which is preliminary data.</text>
</comment>
<dbReference type="SUPFAM" id="SSF54862">
    <property type="entry name" value="4Fe-4S ferredoxins"/>
    <property type="match status" value="1"/>
</dbReference>
<keyword evidence="1" id="KW-0479">Metal-binding</keyword>
<dbReference type="Pfam" id="PF13237">
    <property type="entry name" value="Fer4_10"/>
    <property type="match status" value="1"/>
</dbReference>
<dbReference type="Gene3D" id="3.40.50.360">
    <property type="match status" value="1"/>
</dbReference>
<evidence type="ECO:0000256" key="3">
    <source>
        <dbReference type="ARBA" id="ARBA00023014"/>
    </source>
</evidence>
<dbReference type="PROSITE" id="PS00198">
    <property type="entry name" value="4FE4S_FER_1"/>
    <property type="match status" value="2"/>
</dbReference>
<protein>
    <submittedName>
        <fullName evidence="5">4Fe-4S ferredoxin</fullName>
    </submittedName>
</protein>
<evidence type="ECO:0000256" key="2">
    <source>
        <dbReference type="ARBA" id="ARBA00023004"/>
    </source>
</evidence>